<comment type="caution">
    <text evidence="1">The sequence shown here is derived from an EMBL/GenBank/DDBJ whole genome shotgun (WGS) entry which is preliminary data.</text>
</comment>
<organism evidence="1 2">
    <name type="scientific">Ectorhizobium quercum</name>
    <dbReference type="NCBI Taxonomy" id="2965071"/>
    <lineage>
        <taxon>Bacteria</taxon>
        <taxon>Pseudomonadati</taxon>
        <taxon>Pseudomonadota</taxon>
        <taxon>Alphaproteobacteria</taxon>
        <taxon>Hyphomicrobiales</taxon>
        <taxon>Rhizobiaceae</taxon>
        <taxon>Ectorhizobium</taxon>
    </lineage>
</organism>
<dbReference type="EMBL" id="JANFPI010000003">
    <property type="protein sequence ID" value="MCX8997513.1"/>
    <property type="molecule type" value="Genomic_DNA"/>
</dbReference>
<reference evidence="1" key="1">
    <citation type="submission" date="2022-07" db="EMBL/GenBank/DDBJ databases">
        <title>Ectorhizobium quercum gen.nov., sp. nov.</title>
        <authorList>
            <person name="Ma T."/>
            <person name="Li Y."/>
        </authorList>
    </citation>
    <scope>NUCLEOTIDE SEQUENCE</scope>
    <source>
        <strain evidence="1">BDR2-2</strain>
    </source>
</reference>
<evidence type="ECO:0000313" key="1">
    <source>
        <dbReference type="EMBL" id="MCX8997513.1"/>
    </source>
</evidence>
<protein>
    <submittedName>
        <fullName evidence="1">Uncharacterized protein</fullName>
    </submittedName>
</protein>
<dbReference type="RefSeq" id="WP_306411700.1">
    <property type="nucleotide sequence ID" value="NZ_JANFPI010000003.1"/>
</dbReference>
<sequence>MTNWPSSGIEFNAVISNKDEMAVGVIVSEGGRADRQASAASGGATSLKVVATAFHASA</sequence>
<dbReference type="AlphaFoldDB" id="A0AAE3MYR8"/>
<name>A0AAE3MYR8_9HYPH</name>
<keyword evidence="2" id="KW-1185">Reference proteome</keyword>
<dbReference type="Proteomes" id="UP001208771">
    <property type="component" value="Unassembled WGS sequence"/>
</dbReference>
<accession>A0AAE3MYR8</accession>
<gene>
    <name evidence="1" type="ORF">NOF55_10365</name>
</gene>
<evidence type="ECO:0000313" key="2">
    <source>
        <dbReference type="Proteomes" id="UP001208771"/>
    </source>
</evidence>
<proteinExistence type="predicted"/>